<keyword evidence="3 6" id="KW-0812">Transmembrane</keyword>
<sequence>MSFSIALLLFAVASTGTPGPNNLMILSSGLNFGVQRSIPHWLGIISGVPVMMLVLGLGLDRIFAQWPMSYTLIKIIGATYLLYLAAKIALTRVSGDTRTTAKPLTYIQGVLFQWVNPKAWVMSIGAIAAFTVDDVALLPQVLTIAITFMLAGLVCVGSWLFAGSALQRLLKNDRQQRIFNVTMGLILAVSIIPMMAVSFI</sequence>
<dbReference type="GO" id="GO:0005886">
    <property type="term" value="C:plasma membrane"/>
    <property type="evidence" value="ECO:0007669"/>
    <property type="project" value="UniProtKB-SubCell"/>
</dbReference>
<dbReference type="Proteomes" id="UP000229757">
    <property type="component" value="Chromosome"/>
</dbReference>
<organism evidence="7 8">
    <name type="scientific">Reinekea forsetii</name>
    <dbReference type="NCBI Taxonomy" id="1336806"/>
    <lineage>
        <taxon>Bacteria</taxon>
        <taxon>Pseudomonadati</taxon>
        <taxon>Pseudomonadota</taxon>
        <taxon>Gammaproteobacteria</taxon>
        <taxon>Oceanospirillales</taxon>
        <taxon>Saccharospirillaceae</taxon>
        <taxon>Reinekea</taxon>
    </lineage>
</organism>
<evidence type="ECO:0000313" key="7">
    <source>
        <dbReference type="EMBL" id="ATX77674.1"/>
    </source>
</evidence>
<evidence type="ECO:0000256" key="4">
    <source>
        <dbReference type="ARBA" id="ARBA00022989"/>
    </source>
</evidence>
<evidence type="ECO:0000256" key="1">
    <source>
        <dbReference type="ARBA" id="ARBA00004651"/>
    </source>
</evidence>
<dbReference type="EMBL" id="CP011797">
    <property type="protein sequence ID" value="ATX77674.1"/>
    <property type="molecule type" value="Genomic_DNA"/>
</dbReference>
<keyword evidence="2" id="KW-1003">Cell membrane</keyword>
<dbReference type="OrthoDB" id="9812084at2"/>
<evidence type="ECO:0000256" key="6">
    <source>
        <dbReference type="SAM" id="Phobius"/>
    </source>
</evidence>
<reference evidence="7 8" key="1">
    <citation type="journal article" date="2017" name="Environ. Microbiol.">
        <title>Genomic and physiological analyses of 'Reinekea forsetii' reveal a versatile opportunistic lifestyle during spring algae blooms.</title>
        <authorList>
            <person name="Avci B."/>
            <person name="Hahnke R.L."/>
            <person name="Chafee M."/>
            <person name="Fischer T."/>
            <person name="Gruber-Vodicka H."/>
            <person name="Tegetmeyer H.E."/>
            <person name="Harder J."/>
            <person name="Fuchs B.M."/>
            <person name="Amann R.I."/>
            <person name="Teeling H."/>
        </authorList>
    </citation>
    <scope>NUCLEOTIDE SEQUENCE [LARGE SCALE GENOMIC DNA]</scope>
    <source>
        <strain evidence="7 8">Hel1_31_D35</strain>
    </source>
</reference>
<keyword evidence="4 6" id="KW-1133">Transmembrane helix</keyword>
<evidence type="ECO:0000256" key="3">
    <source>
        <dbReference type="ARBA" id="ARBA00022692"/>
    </source>
</evidence>
<dbReference type="GO" id="GO:0015171">
    <property type="term" value="F:amino acid transmembrane transporter activity"/>
    <property type="evidence" value="ECO:0007669"/>
    <property type="project" value="TreeGrafter"/>
</dbReference>
<dbReference type="InterPro" id="IPR001123">
    <property type="entry name" value="LeuE-type"/>
</dbReference>
<accession>A0A2K8KX97</accession>
<dbReference type="KEGG" id="rfo:REIFOR_02549"/>
<keyword evidence="8" id="KW-1185">Reference proteome</keyword>
<feature type="transmembrane region" description="Helical" evidence="6">
    <location>
        <begin position="71"/>
        <end position="90"/>
    </location>
</feature>
<proteinExistence type="predicted"/>
<feature type="transmembrane region" description="Helical" evidence="6">
    <location>
        <begin position="178"/>
        <end position="199"/>
    </location>
</feature>
<feature type="transmembrane region" description="Helical" evidence="6">
    <location>
        <begin position="40"/>
        <end position="59"/>
    </location>
</feature>
<dbReference type="GO" id="GO:0033228">
    <property type="term" value="P:cysteine export across plasma membrane"/>
    <property type="evidence" value="ECO:0007669"/>
    <property type="project" value="TreeGrafter"/>
</dbReference>
<comment type="subcellular location">
    <subcellularLocation>
        <location evidence="1">Cell membrane</location>
        <topology evidence="1">Multi-pass membrane protein</topology>
    </subcellularLocation>
</comment>
<dbReference type="PANTHER" id="PTHR30086">
    <property type="entry name" value="ARGININE EXPORTER PROTEIN ARGO"/>
    <property type="match status" value="1"/>
</dbReference>
<name>A0A2K8KX97_9GAMM</name>
<keyword evidence="5 6" id="KW-0472">Membrane</keyword>
<evidence type="ECO:0000256" key="5">
    <source>
        <dbReference type="ARBA" id="ARBA00023136"/>
    </source>
</evidence>
<gene>
    <name evidence="7" type="ORF">REIFOR_02549</name>
</gene>
<protein>
    <submittedName>
        <fullName evidence="7">Transporter, LysE family</fullName>
    </submittedName>
</protein>
<dbReference type="PANTHER" id="PTHR30086:SF20">
    <property type="entry name" value="ARGININE EXPORTER PROTEIN ARGO-RELATED"/>
    <property type="match status" value="1"/>
</dbReference>
<feature type="transmembrane region" description="Helical" evidence="6">
    <location>
        <begin position="141"/>
        <end position="166"/>
    </location>
</feature>
<evidence type="ECO:0000313" key="8">
    <source>
        <dbReference type="Proteomes" id="UP000229757"/>
    </source>
</evidence>
<evidence type="ECO:0000256" key="2">
    <source>
        <dbReference type="ARBA" id="ARBA00022475"/>
    </source>
</evidence>
<dbReference type="AlphaFoldDB" id="A0A2K8KX97"/>
<dbReference type="Pfam" id="PF01810">
    <property type="entry name" value="LysE"/>
    <property type="match status" value="1"/>
</dbReference>
<dbReference type="RefSeq" id="WP_100257918.1">
    <property type="nucleotide sequence ID" value="NZ_CP011797.1"/>
</dbReference>